<name>A0ABU3SE27_9HYPH</name>
<keyword evidence="2" id="KW-1185">Reference proteome</keyword>
<dbReference type="RefSeq" id="WP_316020779.1">
    <property type="nucleotide sequence ID" value="NZ_JAWDID010000056.1"/>
</dbReference>
<protein>
    <submittedName>
        <fullName evidence="1">Uncharacterized protein</fullName>
    </submittedName>
</protein>
<accession>A0ABU3SE27</accession>
<proteinExistence type="predicted"/>
<evidence type="ECO:0000313" key="1">
    <source>
        <dbReference type="EMBL" id="MDU0343033.1"/>
    </source>
</evidence>
<dbReference type="Proteomes" id="UP001254257">
    <property type="component" value="Unassembled WGS sequence"/>
</dbReference>
<comment type="caution">
    <text evidence="1">The sequence shown here is derived from an EMBL/GenBank/DDBJ whole genome shotgun (WGS) entry which is preliminary data.</text>
</comment>
<gene>
    <name evidence="1" type="ORF">RKE40_24315</name>
</gene>
<dbReference type="EMBL" id="JAWDID010000056">
    <property type="protein sequence ID" value="MDU0343033.1"/>
    <property type="molecule type" value="Genomic_DNA"/>
</dbReference>
<sequence>MIQDDLTTPPRDEDHFWEMAEENWRHAAATLHLHLQSREEALLADRYADQSVSCIRYRETDHDCRERYYDLGRGLLDRVGGLIEERKLTPEFIQLWGVLMFSFGHTVNYQWDDSPVLVAAKAAAASARRRNMIPQRRWLAHVLYPKAKIRGKRRDAEAYAIDLIERVIKQRGVDGFPASWFKSMLRKEDSKDVALKTPFDQHNFSVKEMRYARTLGRSGLPPIERKFLLSGKLG</sequence>
<organism evidence="1 2">
    <name type="scientific">Bosea rubneri</name>
    <dbReference type="NCBI Taxonomy" id="3075434"/>
    <lineage>
        <taxon>Bacteria</taxon>
        <taxon>Pseudomonadati</taxon>
        <taxon>Pseudomonadota</taxon>
        <taxon>Alphaproteobacteria</taxon>
        <taxon>Hyphomicrobiales</taxon>
        <taxon>Boseaceae</taxon>
        <taxon>Bosea</taxon>
    </lineage>
</organism>
<evidence type="ECO:0000313" key="2">
    <source>
        <dbReference type="Proteomes" id="UP001254257"/>
    </source>
</evidence>
<reference evidence="1 2" key="1">
    <citation type="submission" date="2023-09" db="EMBL/GenBank/DDBJ databases">
        <title>Whole genome shotgun sequencing (WGS) of Bosea sp. ZW T0_25, isolated from stored onions (Allium cepa).</title>
        <authorList>
            <person name="Stoll D.A."/>
            <person name="Huch M."/>
        </authorList>
    </citation>
    <scope>NUCLEOTIDE SEQUENCE [LARGE SCALE GENOMIC DNA]</scope>
    <source>
        <strain evidence="1 2">ZW T0_25</strain>
    </source>
</reference>